<evidence type="ECO:0000259" key="2">
    <source>
        <dbReference type="Pfam" id="PF12146"/>
    </source>
</evidence>
<dbReference type="EMBL" id="CP116346">
    <property type="protein sequence ID" value="WIT12312.1"/>
    <property type="molecule type" value="Genomic_DNA"/>
</dbReference>
<organism evidence="3 4">
    <name type="scientific">Paucibacter sediminis</name>
    <dbReference type="NCBI Taxonomy" id="3019553"/>
    <lineage>
        <taxon>Bacteria</taxon>
        <taxon>Pseudomonadati</taxon>
        <taxon>Pseudomonadota</taxon>
        <taxon>Betaproteobacteria</taxon>
        <taxon>Burkholderiales</taxon>
        <taxon>Sphaerotilaceae</taxon>
        <taxon>Roseateles</taxon>
    </lineage>
</organism>
<dbReference type="Proteomes" id="UP001177769">
    <property type="component" value="Chromosome"/>
</dbReference>
<evidence type="ECO:0000313" key="3">
    <source>
        <dbReference type="EMBL" id="WIT12312.1"/>
    </source>
</evidence>
<dbReference type="RefSeq" id="WP_285233410.1">
    <property type="nucleotide sequence ID" value="NZ_CP116346.1"/>
</dbReference>
<dbReference type="GO" id="GO:0016020">
    <property type="term" value="C:membrane"/>
    <property type="evidence" value="ECO:0007669"/>
    <property type="project" value="TreeGrafter"/>
</dbReference>
<dbReference type="PANTHER" id="PTHR12277">
    <property type="entry name" value="ALPHA/BETA HYDROLASE DOMAIN-CONTAINING PROTEIN"/>
    <property type="match status" value="1"/>
</dbReference>
<feature type="domain" description="Serine aminopeptidase S33" evidence="2">
    <location>
        <begin position="114"/>
        <end position="195"/>
    </location>
</feature>
<accession>A0AA95NC45</accession>
<name>A0AA95NC45_9BURK</name>
<dbReference type="SUPFAM" id="SSF53474">
    <property type="entry name" value="alpha/beta-Hydrolases"/>
    <property type="match status" value="1"/>
</dbReference>
<dbReference type="KEGG" id="pais:PFX98_01530"/>
<dbReference type="PROSITE" id="PS51257">
    <property type="entry name" value="PROKAR_LIPOPROTEIN"/>
    <property type="match status" value="1"/>
</dbReference>
<gene>
    <name evidence="3" type="ORF">PFX98_01530</name>
</gene>
<proteinExistence type="predicted"/>
<keyword evidence="3" id="KW-0378">Hydrolase</keyword>
<dbReference type="GO" id="GO:0008474">
    <property type="term" value="F:palmitoyl-(protein) hydrolase activity"/>
    <property type="evidence" value="ECO:0007669"/>
    <property type="project" value="TreeGrafter"/>
</dbReference>
<dbReference type="AlphaFoldDB" id="A0AA95NC45"/>
<feature type="chain" id="PRO_5041664600" evidence="1">
    <location>
        <begin position="27"/>
        <end position="300"/>
    </location>
</feature>
<dbReference type="PANTHER" id="PTHR12277:SF81">
    <property type="entry name" value="PROTEIN ABHD13"/>
    <property type="match status" value="1"/>
</dbReference>
<dbReference type="Pfam" id="PF12146">
    <property type="entry name" value="Hydrolase_4"/>
    <property type="match status" value="1"/>
</dbReference>
<evidence type="ECO:0000256" key="1">
    <source>
        <dbReference type="SAM" id="SignalP"/>
    </source>
</evidence>
<evidence type="ECO:0000313" key="4">
    <source>
        <dbReference type="Proteomes" id="UP001177769"/>
    </source>
</evidence>
<keyword evidence="1" id="KW-0732">Signal</keyword>
<reference evidence="3" key="1">
    <citation type="submission" date="2023-01" db="EMBL/GenBank/DDBJ databases">
        <title>Whole genome sequence of Paucibacter sp. S2-9 isolated from pond sediment.</title>
        <authorList>
            <person name="Jung J.Y."/>
        </authorList>
    </citation>
    <scope>NUCLEOTIDE SEQUENCE</scope>
    <source>
        <strain evidence="3">S2-9</strain>
    </source>
</reference>
<sequence>MHARPSTTPRHPLGACAAALAGLLLAACASVDVNDADLFVRHQQPMEAGWLAQAQARAAESGAGLEQVQFRSADGTLLGGLFLRQPGARLTAVYFQGAGNIVQRSYPALLRDASQLPLNALFWDYRGMGLSEGVGGTPQLMADAQAAVREARRLSGEALPLAYWGFSLGTLVSAHLARELPPDALLLEGALTTAQAWAENQVPWYAKPFVSIRLADTVRGYDNHQALRELRRPTLMLVGSLDPASPPAFTHSLAQAMQHRDSCLRVVEVPEVAHGGALRKPEGLAAARAWLERGAARQGC</sequence>
<dbReference type="InterPro" id="IPR029058">
    <property type="entry name" value="AB_hydrolase_fold"/>
</dbReference>
<dbReference type="Gene3D" id="3.40.50.1820">
    <property type="entry name" value="alpha/beta hydrolase"/>
    <property type="match status" value="1"/>
</dbReference>
<dbReference type="InterPro" id="IPR022742">
    <property type="entry name" value="Hydrolase_4"/>
</dbReference>
<feature type="signal peptide" evidence="1">
    <location>
        <begin position="1"/>
        <end position="26"/>
    </location>
</feature>
<protein>
    <submittedName>
        <fullName evidence="3">Alpha/beta hydrolase</fullName>
    </submittedName>
</protein>
<keyword evidence="4" id="KW-1185">Reference proteome</keyword>